<dbReference type="OrthoDB" id="9810980at2"/>
<keyword evidence="6 10" id="KW-0812">Transmembrane</keyword>
<reference evidence="13 14" key="1">
    <citation type="journal article" date="2013" name="Environ. Microbiol.">
        <title>Complete genome, catabolic sub-proteomes and key-metabolites of Desulfobacula toluolica Tol2, a marine, aromatic compound-degrading, sulfate-reducing bacterium.</title>
        <authorList>
            <person name="Wohlbrand L."/>
            <person name="Jacob J.H."/>
            <person name="Kube M."/>
            <person name="Mussmann M."/>
            <person name="Jarling R."/>
            <person name="Beck A."/>
            <person name="Amann R."/>
            <person name="Wilkes H."/>
            <person name="Reinhardt R."/>
            <person name="Rabus R."/>
        </authorList>
    </citation>
    <scope>NUCLEOTIDE SEQUENCE [LARGE SCALE GENOMIC DNA]</scope>
    <source>
        <strain evidence="14">DSM 7467 / Tol2</strain>
    </source>
</reference>
<feature type="domain" description="AprE-like long alpha-helical hairpin" evidence="11">
    <location>
        <begin position="92"/>
        <end position="278"/>
    </location>
</feature>
<accession>K0NER3</accession>
<keyword evidence="3" id="KW-0813">Transport</keyword>
<dbReference type="HOGENOM" id="CLU_023976_1_1_7"/>
<dbReference type="STRING" id="651182.TOL2_C14030"/>
<dbReference type="AlphaFoldDB" id="K0NER3"/>
<keyword evidence="7 10" id="KW-1133">Transmembrane helix</keyword>
<dbReference type="SUPFAM" id="SSF111369">
    <property type="entry name" value="HlyD-like secretion proteins"/>
    <property type="match status" value="1"/>
</dbReference>
<dbReference type="InterPro" id="IPR058982">
    <property type="entry name" value="Beta-barrel_AprE"/>
</dbReference>
<feature type="coiled-coil region" evidence="9">
    <location>
        <begin position="225"/>
        <end position="259"/>
    </location>
</feature>
<comment type="similarity">
    <text evidence="2">Belongs to the membrane fusion protein (MFP) (TC 8.A.1) family.</text>
</comment>
<evidence type="ECO:0000256" key="7">
    <source>
        <dbReference type="ARBA" id="ARBA00022989"/>
    </source>
</evidence>
<keyword evidence="13" id="KW-0378">Hydrolase</keyword>
<keyword evidence="8 10" id="KW-0472">Membrane</keyword>
<keyword evidence="13" id="KW-0645">Protease</keyword>
<feature type="coiled-coil region" evidence="9">
    <location>
        <begin position="152"/>
        <end position="193"/>
    </location>
</feature>
<evidence type="ECO:0000256" key="9">
    <source>
        <dbReference type="SAM" id="Coils"/>
    </source>
</evidence>
<dbReference type="GO" id="GO:0006508">
    <property type="term" value="P:proteolysis"/>
    <property type="evidence" value="ECO:0007669"/>
    <property type="project" value="UniProtKB-KW"/>
</dbReference>
<dbReference type="Gene3D" id="2.40.30.170">
    <property type="match status" value="1"/>
</dbReference>
<dbReference type="Proteomes" id="UP000007347">
    <property type="component" value="Chromosome"/>
</dbReference>
<dbReference type="PANTHER" id="PTHR30386:SF17">
    <property type="entry name" value="ALKALINE PROTEASE SECRETION PROTEIN APRE"/>
    <property type="match status" value="1"/>
</dbReference>
<dbReference type="GO" id="GO:0008233">
    <property type="term" value="F:peptidase activity"/>
    <property type="evidence" value="ECO:0007669"/>
    <property type="project" value="UniProtKB-KW"/>
</dbReference>
<evidence type="ECO:0000256" key="5">
    <source>
        <dbReference type="ARBA" id="ARBA00022519"/>
    </source>
</evidence>
<keyword evidence="9" id="KW-0175">Coiled coil</keyword>
<evidence type="ECO:0000256" key="3">
    <source>
        <dbReference type="ARBA" id="ARBA00022448"/>
    </source>
</evidence>
<keyword evidence="14" id="KW-1185">Reference proteome</keyword>
<evidence type="ECO:0000256" key="6">
    <source>
        <dbReference type="ARBA" id="ARBA00022692"/>
    </source>
</evidence>
<protein>
    <submittedName>
        <fullName evidence="13">PrtE: proteases secretion protein E</fullName>
    </submittedName>
</protein>
<evidence type="ECO:0000313" key="14">
    <source>
        <dbReference type="Proteomes" id="UP000007347"/>
    </source>
</evidence>
<dbReference type="GO" id="GO:0005886">
    <property type="term" value="C:plasma membrane"/>
    <property type="evidence" value="ECO:0007669"/>
    <property type="project" value="UniProtKB-SubCell"/>
</dbReference>
<evidence type="ECO:0000256" key="8">
    <source>
        <dbReference type="ARBA" id="ARBA00023136"/>
    </source>
</evidence>
<dbReference type="InterPro" id="IPR050739">
    <property type="entry name" value="MFP"/>
</dbReference>
<dbReference type="InterPro" id="IPR058781">
    <property type="entry name" value="HH_AprE-like"/>
</dbReference>
<evidence type="ECO:0000256" key="10">
    <source>
        <dbReference type="SAM" id="Phobius"/>
    </source>
</evidence>
<dbReference type="GO" id="GO:0015031">
    <property type="term" value="P:protein transport"/>
    <property type="evidence" value="ECO:0007669"/>
    <property type="project" value="InterPro"/>
</dbReference>
<keyword evidence="4" id="KW-1003">Cell membrane</keyword>
<dbReference type="NCBIfam" id="TIGR01843">
    <property type="entry name" value="type_I_hlyD"/>
    <property type="match status" value="1"/>
</dbReference>
<dbReference type="RefSeq" id="WP_014956913.1">
    <property type="nucleotide sequence ID" value="NC_018645.1"/>
</dbReference>
<name>K0NER3_DESTT</name>
<gene>
    <name evidence="13" type="primary">prtE</name>
    <name evidence="13" type="ordered locus">TOL2_C14030</name>
</gene>
<organism evidence="13 14">
    <name type="scientific">Desulfobacula toluolica (strain DSM 7467 / Tol2)</name>
    <dbReference type="NCBI Taxonomy" id="651182"/>
    <lineage>
        <taxon>Bacteria</taxon>
        <taxon>Pseudomonadati</taxon>
        <taxon>Thermodesulfobacteriota</taxon>
        <taxon>Desulfobacteria</taxon>
        <taxon>Desulfobacterales</taxon>
        <taxon>Desulfobacteraceae</taxon>
        <taxon>Desulfobacula</taxon>
    </lineage>
</organism>
<evidence type="ECO:0000259" key="11">
    <source>
        <dbReference type="Pfam" id="PF25994"/>
    </source>
</evidence>
<dbReference type="KEGG" id="dto:TOL2_C14030"/>
<dbReference type="Pfam" id="PF26002">
    <property type="entry name" value="Beta-barrel_AprE"/>
    <property type="match status" value="1"/>
</dbReference>
<keyword evidence="5" id="KW-0997">Cell inner membrane</keyword>
<dbReference type="PRINTS" id="PR01490">
    <property type="entry name" value="RTXTOXIND"/>
</dbReference>
<feature type="domain" description="AprE-like beta-barrel" evidence="12">
    <location>
        <begin position="324"/>
        <end position="413"/>
    </location>
</feature>
<sequence>MEELNKILNTNPLKYIIAGLFVIALFFGGITVWSVYFPFQGAVIASGVVKVSGERKVVQHLEGGIIEKIFIKEGDTVKEGDVLIELKGSQVSSNVDLLRGRLRAKQAEAARLRAEAGMKSKIVWPKEFDKLKTNPEIVENIATETDIFTSRRSDIQGKIELHHSQIKQLENRIEGAREELGSQVEIIENLEEDLKSKRPLLKEKYMGKTNILELERSLSTYKGQKGKLNQDIAQFLQMIEELKLRIVDIENQYREQAVSKLGDVTDVIFEIKEQIKPQLDAKERLEIRAPVSGVVINMQVHSEDSGVIRPGMPLLEIVPEDLKMIISTQVRPQDIISVKKGQDTKVQLAAFQRKSTPPIKGRVTYVSPDLMSQQTAQGTMSYYEAHVEVDKNDLKAKNAYLSPGMPVACYITTDQRTVISYLLGPLLKNVDMAMRE</sequence>
<evidence type="ECO:0000256" key="2">
    <source>
        <dbReference type="ARBA" id="ARBA00009477"/>
    </source>
</evidence>
<dbReference type="PANTHER" id="PTHR30386">
    <property type="entry name" value="MEMBRANE FUSION SUBUNIT OF EMRAB-TOLC MULTIDRUG EFFLUX PUMP"/>
    <property type="match status" value="1"/>
</dbReference>
<dbReference type="Gene3D" id="2.40.50.100">
    <property type="match status" value="1"/>
</dbReference>
<comment type="subcellular location">
    <subcellularLocation>
        <location evidence="1">Cell inner membrane</location>
        <topology evidence="1">Single-pass membrane protein</topology>
    </subcellularLocation>
</comment>
<dbReference type="EMBL" id="FO203503">
    <property type="protein sequence ID" value="CCK79566.1"/>
    <property type="molecule type" value="Genomic_DNA"/>
</dbReference>
<dbReference type="Gene3D" id="1.10.287.470">
    <property type="entry name" value="Helix hairpin bin"/>
    <property type="match status" value="1"/>
</dbReference>
<evidence type="ECO:0000256" key="1">
    <source>
        <dbReference type="ARBA" id="ARBA00004377"/>
    </source>
</evidence>
<dbReference type="Pfam" id="PF25994">
    <property type="entry name" value="HH_AprE"/>
    <property type="match status" value="1"/>
</dbReference>
<evidence type="ECO:0000313" key="13">
    <source>
        <dbReference type="EMBL" id="CCK79566.1"/>
    </source>
</evidence>
<proteinExistence type="inferred from homology"/>
<evidence type="ECO:0000259" key="12">
    <source>
        <dbReference type="Pfam" id="PF26002"/>
    </source>
</evidence>
<feature type="transmembrane region" description="Helical" evidence="10">
    <location>
        <begin position="12"/>
        <end position="36"/>
    </location>
</feature>
<dbReference type="InterPro" id="IPR010129">
    <property type="entry name" value="T1SS_HlyD"/>
</dbReference>
<evidence type="ECO:0000256" key="4">
    <source>
        <dbReference type="ARBA" id="ARBA00022475"/>
    </source>
</evidence>